<protein>
    <submittedName>
        <fullName evidence="1">BNR repeat protein</fullName>
    </submittedName>
</protein>
<dbReference type="OrthoDB" id="9764969at2"/>
<dbReference type="RefSeq" id="WP_008624881.1">
    <property type="nucleotide sequence ID" value="NZ_AMZY02000006.1"/>
</dbReference>
<dbReference type="SUPFAM" id="SSF50939">
    <property type="entry name" value="Sialidases"/>
    <property type="match status" value="1"/>
</dbReference>
<reference evidence="1" key="1">
    <citation type="submission" date="2013-01" db="EMBL/GenBank/DDBJ databases">
        <title>Genome assembly of Mariniradius saccharolyticus AK6.</title>
        <authorList>
            <person name="Vaidya B."/>
            <person name="Khatri I."/>
            <person name="Tanuku N.R.S."/>
            <person name="Subramanian S."/>
            <person name="Pinnaka A."/>
        </authorList>
    </citation>
    <scope>NUCLEOTIDE SEQUENCE [LARGE SCALE GENOMIC DNA]</scope>
    <source>
        <strain evidence="1">AK6</strain>
    </source>
</reference>
<accession>M7XAL0</accession>
<sequence>MKTKGKRQFTFQVFCVLVSCTMLSCKERVKENLPSLSEPREIVALGKHIEEPYLFTSPSGEVFLSWIEKSDSLSTLFYAKWEENNWTDPQLIASGKDWFVNWADYPQMEMLSDGTLVAVFLQKRGPGTFSYDVMLTFSKDGREWTEPIVLHDDGTQTEHGFVSMIPWENDLLIAWLDGRNTGGTDQGAHDHGHHGQMTLRAARLDPSGKKLAEWELADRVCDCCQTSVAMGSEGPIVIFRDRSESEVRDIGIVRWTGEAWTQTMPVHADFWEIAACPVNGPRIGAKSGLTAVVWYTGAQDKPRVQLVFSNNGGKDFGKPIPVDLGKTIGRVAIALDDKGKAWVAWMEEGAIYLRWVGQDGKKGDPMLVAVSSGKRGSGFPQLTAMAEGLMLAWTDDGEWRKVKSITLPRE</sequence>
<gene>
    <name evidence="1" type="ORF">C943_03679</name>
</gene>
<name>M7XAL0_9BACT</name>
<dbReference type="InParanoid" id="M7XAL0"/>
<dbReference type="STRING" id="1239962.C943_03679"/>
<comment type="caution">
    <text evidence="1">The sequence shown here is derived from an EMBL/GenBank/DDBJ whole genome shotgun (WGS) entry which is preliminary data.</text>
</comment>
<dbReference type="Proteomes" id="UP000010953">
    <property type="component" value="Unassembled WGS sequence"/>
</dbReference>
<dbReference type="eggNOG" id="COG4409">
    <property type="taxonomic scope" value="Bacteria"/>
</dbReference>
<evidence type="ECO:0000313" key="1">
    <source>
        <dbReference type="EMBL" id="EMS34460.1"/>
    </source>
</evidence>
<proteinExistence type="predicted"/>
<organism evidence="1 2">
    <name type="scientific">Mariniradius saccharolyticus AK6</name>
    <dbReference type="NCBI Taxonomy" id="1239962"/>
    <lineage>
        <taxon>Bacteria</taxon>
        <taxon>Pseudomonadati</taxon>
        <taxon>Bacteroidota</taxon>
        <taxon>Cytophagia</taxon>
        <taxon>Cytophagales</taxon>
        <taxon>Cyclobacteriaceae</taxon>
        <taxon>Mariniradius</taxon>
    </lineage>
</organism>
<evidence type="ECO:0000313" key="2">
    <source>
        <dbReference type="Proteomes" id="UP000010953"/>
    </source>
</evidence>
<dbReference type="AlphaFoldDB" id="M7XAL0"/>
<keyword evidence="2" id="KW-1185">Reference proteome</keyword>
<dbReference type="CDD" id="cd15482">
    <property type="entry name" value="Sialidase_non-viral"/>
    <property type="match status" value="1"/>
</dbReference>
<dbReference type="InterPro" id="IPR036278">
    <property type="entry name" value="Sialidase_sf"/>
</dbReference>
<dbReference type="PROSITE" id="PS51257">
    <property type="entry name" value="PROKAR_LIPOPROTEIN"/>
    <property type="match status" value="1"/>
</dbReference>
<dbReference type="EMBL" id="AMZY02000006">
    <property type="protein sequence ID" value="EMS34460.1"/>
    <property type="molecule type" value="Genomic_DNA"/>
</dbReference>